<evidence type="ECO:0000256" key="3">
    <source>
        <dbReference type="ARBA" id="ARBA00022737"/>
    </source>
</evidence>
<dbReference type="GO" id="GO:0016020">
    <property type="term" value="C:membrane"/>
    <property type="evidence" value="ECO:0007669"/>
    <property type="project" value="InterPro"/>
</dbReference>
<dbReference type="AlphaFoldDB" id="A0A0S7B8M5"/>
<dbReference type="GO" id="GO:0046872">
    <property type="term" value="F:metal ion binding"/>
    <property type="evidence" value="ECO:0007669"/>
    <property type="project" value="UniProtKB-KW"/>
</dbReference>
<dbReference type="InterPro" id="IPR000283">
    <property type="entry name" value="NADH_UbQ_OxRdtase_75kDa_su_CS"/>
</dbReference>
<dbReference type="Gene3D" id="3.10.20.740">
    <property type="match status" value="1"/>
</dbReference>
<evidence type="ECO:0000256" key="1">
    <source>
        <dbReference type="ARBA" id="ARBA00022485"/>
    </source>
</evidence>
<organism evidence="8">
    <name type="scientific">Longilinea arvoryzae</name>
    <dbReference type="NCBI Taxonomy" id="360412"/>
    <lineage>
        <taxon>Bacteria</taxon>
        <taxon>Bacillati</taxon>
        <taxon>Chloroflexota</taxon>
        <taxon>Anaerolineae</taxon>
        <taxon>Anaerolineales</taxon>
        <taxon>Anaerolineaceae</taxon>
        <taxon>Longilinea</taxon>
    </lineage>
</organism>
<evidence type="ECO:0000256" key="5">
    <source>
        <dbReference type="ARBA" id="ARBA00023014"/>
    </source>
</evidence>
<dbReference type="PROSITE" id="PS00641">
    <property type="entry name" value="COMPLEX1_75K_1"/>
    <property type="match status" value="1"/>
</dbReference>
<dbReference type="SUPFAM" id="SSF54292">
    <property type="entry name" value="2Fe-2S ferredoxin-like"/>
    <property type="match status" value="1"/>
</dbReference>
<gene>
    <name evidence="8" type="ORF">LARV_01458</name>
</gene>
<evidence type="ECO:0000313" key="8">
    <source>
        <dbReference type="EMBL" id="GAP13703.1"/>
    </source>
</evidence>
<proteinExistence type="predicted"/>
<dbReference type="Pfam" id="PF13510">
    <property type="entry name" value="Fer2_4"/>
    <property type="match status" value="1"/>
</dbReference>
<dbReference type="GO" id="GO:0051539">
    <property type="term" value="F:4 iron, 4 sulfur cluster binding"/>
    <property type="evidence" value="ECO:0007669"/>
    <property type="project" value="UniProtKB-KW"/>
</dbReference>
<protein>
    <submittedName>
        <fullName evidence="8">NADH dehydrogenase/NADH:ubiquinone oxidoreductase 75 kD subunit</fullName>
    </submittedName>
</protein>
<keyword evidence="9" id="KW-1185">Reference proteome</keyword>
<keyword evidence="1" id="KW-0004">4Fe-4S</keyword>
<dbReference type="OrthoDB" id="9805142at2"/>
<dbReference type="InterPro" id="IPR036010">
    <property type="entry name" value="2Fe-2S_ferredoxin-like_sf"/>
</dbReference>
<sequence length="235" mass="25689">MISLTIDDKSIRMTEGRTLLEACREHGIPIPTLCYHPALEPYGACRLCMVELDLPQRPPRLVAACVYPCEEGQVVRTNTELVQKSRRMTAELLLAGAGQVPEIRELAAELGVQEVRFRLAEENACVLCGLCVRACKEIVGVAAISLIERGMAKKVSAPFQLASSRCIGCGTCVLICPTGAFKFEEVAGAHNVEPTLEGYRRGYYRASGEVDLRPNFVQDLTALLRTPAEPDEPKA</sequence>
<dbReference type="PANTHER" id="PTHR24960:SF84">
    <property type="entry name" value="HYDROGENASE SUBUNIT"/>
    <property type="match status" value="1"/>
</dbReference>
<dbReference type="Proteomes" id="UP000055060">
    <property type="component" value="Unassembled WGS sequence"/>
</dbReference>
<feature type="domain" description="2Fe-2S ferredoxin-type" evidence="6">
    <location>
        <begin position="1"/>
        <end position="81"/>
    </location>
</feature>
<dbReference type="STRING" id="360412.LARV_01458"/>
<dbReference type="GO" id="GO:0042773">
    <property type="term" value="P:ATP synthesis coupled electron transport"/>
    <property type="evidence" value="ECO:0007669"/>
    <property type="project" value="InterPro"/>
</dbReference>
<keyword evidence="5" id="KW-0411">Iron-sulfur</keyword>
<evidence type="ECO:0000259" key="7">
    <source>
        <dbReference type="PROSITE" id="PS51379"/>
    </source>
</evidence>
<dbReference type="InterPro" id="IPR017896">
    <property type="entry name" value="4Fe4S_Fe-S-bd"/>
</dbReference>
<keyword evidence="8" id="KW-0830">Ubiquinone</keyword>
<accession>A0A0S7B8M5</accession>
<dbReference type="PANTHER" id="PTHR24960">
    <property type="entry name" value="PHOTOSYSTEM I IRON-SULFUR CENTER-RELATED"/>
    <property type="match status" value="1"/>
</dbReference>
<dbReference type="RefSeq" id="WP_075073023.1">
    <property type="nucleotide sequence ID" value="NZ_DF967972.1"/>
</dbReference>
<keyword evidence="2" id="KW-0479">Metal-binding</keyword>
<evidence type="ECO:0000256" key="4">
    <source>
        <dbReference type="ARBA" id="ARBA00023004"/>
    </source>
</evidence>
<reference evidence="8" key="1">
    <citation type="submission" date="2015-07" db="EMBL/GenBank/DDBJ databases">
        <title>Draft Genome Sequences of Anaerolinea thermolimosa IMO-1, Bellilinea caldifistulae GOMI-1, Leptolinea tardivitalis YMTK-2, Levilinea saccharolytica KIBI-1,Longilinea arvoryzae KOME-1, Previously Described as Members of the Anaerolineaceae (Chloroflexi).</title>
        <authorList>
            <person name="Sekiguchi Y."/>
            <person name="Ohashi A."/>
            <person name="Matsuura N."/>
            <person name="Tourlousse M.D."/>
        </authorList>
    </citation>
    <scope>NUCLEOTIDE SEQUENCE [LARGE SCALE GENOMIC DNA]</scope>
    <source>
        <strain evidence="8">KOME-1</strain>
    </source>
</reference>
<dbReference type="InterPro" id="IPR050157">
    <property type="entry name" value="PSI_iron-sulfur_center"/>
</dbReference>
<feature type="domain" description="4Fe-4S ferredoxin-type" evidence="7">
    <location>
        <begin position="115"/>
        <end position="149"/>
    </location>
</feature>
<dbReference type="PROSITE" id="PS00198">
    <property type="entry name" value="4FE4S_FER_1"/>
    <property type="match status" value="1"/>
</dbReference>
<dbReference type="EMBL" id="DF967972">
    <property type="protein sequence ID" value="GAP13703.1"/>
    <property type="molecule type" value="Genomic_DNA"/>
</dbReference>
<evidence type="ECO:0000313" key="9">
    <source>
        <dbReference type="Proteomes" id="UP000055060"/>
    </source>
</evidence>
<dbReference type="FunFam" id="3.30.70.20:FF:000035">
    <property type="entry name" value="Iron hydrogenase 1"/>
    <property type="match status" value="1"/>
</dbReference>
<dbReference type="Pfam" id="PF12838">
    <property type="entry name" value="Fer4_7"/>
    <property type="match status" value="1"/>
</dbReference>
<dbReference type="PROSITE" id="PS51085">
    <property type="entry name" value="2FE2S_FER_2"/>
    <property type="match status" value="1"/>
</dbReference>
<dbReference type="CDD" id="cd00207">
    <property type="entry name" value="fer2"/>
    <property type="match status" value="1"/>
</dbReference>
<feature type="domain" description="4Fe-4S ferredoxin-type" evidence="7">
    <location>
        <begin position="157"/>
        <end position="186"/>
    </location>
</feature>
<dbReference type="Gene3D" id="3.30.70.20">
    <property type="match status" value="1"/>
</dbReference>
<evidence type="ECO:0000259" key="6">
    <source>
        <dbReference type="PROSITE" id="PS51085"/>
    </source>
</evidence>
<keyword evidence="3" id="KW-0677">Repeat</keyword>
<dbReference type="GO" id="GO:0008137">
    <property type="term" value="F:NADH dehydrogenase (ubiquinone) activity"/>
    <property type="evidence" value="ECO:0007669"/>
    <property type="project" value="InterPro"/>
</dbReference>
<evidence type="ECO:0000256" key="2">
    <source>
        <dbReference type="ARBA" id="ARBA00022723"/>
    </source>
</evidence>
<dbReference type="PROSITE" id="PS51379">
    <property type="entry name" value="4FE4S_FER_2"/>
    <property type="match status" value="2"/>
</dbReference>
<keyword evidence="4" id="KW-0408">Iron</keyword>
<dbReference type="InterPro" id="IPR001041">
    <property type="entry name" value="2Fe-2S_ferredoxin-type"/>
</dbReference>
<dbReference type="SUPFAM" id="SSF54862">
    <property type="entry name" value="4Fe-4S ferredoxins"/>
    <property type="match status" value="1"/>
</dbReference>
<dbReference type="InterPro" id="IPR017900">
    <property type="entry name" value="4Fe4S_Fe_S_CS"/>
</dbReference>
<name>A0A0S7B8M5_9CHLR</name>